<feature type="transmembrane region" description="Helical" evidence="9">
    <location>
        <begin position="175"/>
        <end position="197"/>
    </location>
</feature>
<evidence type="ECO:0000259" key="10">
    <source>
        <dbReference type="PROSITE" id="PS50111"/>
    </source>
</evidence>
<sequence length="453" mass="49554">MQGFVIIACFVLLLIGIYPKFKDMIYQGKYLKTRHVVETAYSIIAHYASLVENNKMSQSDAQTHALSVIKSLRYDNTQYFWINDLHPRVIMHPIKPSLDGKDVGNVKDPNGKKLFMAFVDVCKKNGQGFVDYYWPKPGEKAPIPKISFVKLFDQWEWIIGSGIYIDDVEKEIIQITYVLLFIILGITIAVVILSYVMSKSISAPIMKIVDGLMNTSEQVALSASEVSRAGQDLASSSTEQSSAVENTLLSLEQVSNHSQKTSEMTDGANVLMNENISKSAQSLKTLVELTNNMTQIENDSDKIGQIIKTIDEIAFQTNLLALNAAVEAARAGEAGAGFAVVADEVRNLAMRSTEAAKNTQDLLNNTINGVAKASNAIKTINTDFNGIVESATSIGEKTFSITNASKEQSIQIEQIQTSASEINTTIQSVSASAEESSATSAELFNQAEELKAH</sequence>
<evidence type="ECO:0000256" key="8">
    <source>
        <dbReference type="PROSITE-ProRule" id="PRU00284"/>
    </source>
</evidence>
<gene>
    <name evidence="11" type="ORF">OMM_11713</name>
</gene>
<protein>
    <submittedName>
        <fullName evidence="11">Methyl-accepting chemotaxis protein</fullName>
    </submittedName>
</protein>
<dbReference type="InterPro" id="IPR051310">
    <property type="entry name" value="MCP_chemotaxis"/>
</dbReference>
<proteinExistence type="inferred from homology"/>
<dbReference type="InterPro" id="IPR004089">
    <property type="entry name" value="MCPsignal_dom"/>
</dbReference>
<evidence type="ECO:0000256" key="5">
    <source>
        <dbReference type="ARBA" id="ARBA00022989"/>
    </source>
</evidence>
<evidence type="ECO:0000313" key="11">
    <source>
        <dbReference type="EMBL" id="ETR67336.1"/>
    </source>
</evidence>
<dbReference type="PANTHER" id="PTHR43531">
    <property type="entry name" value="PROTEIN ICFG"/>
    <property type="match status" value="1"/>
</dbReference>
<name>A0A1V1NXU2_9BACT</name>
<dbReference type="GO" id="GO:0005886">
    <property type="term" value="C:plasma membrane"/>
    <property type="evidence" value="ECO:0007669"/>
    <property type="project" value="UniProtKB-SubCell"/>
</dbReference>
<dbReference type="EMBL" id="ATBP01001437">
    <property type="protein sequence ID" value="ETR67336.1"/>
    <property type="molecule type" value="Genomic_DNA"/>
</dbReference>
<evidence type="ECO:0000256" key="4">
    <source>
        <dbReference type="ARBA" id="ARBA00022692"/>
    </source>
</evidence>
<keyword evidence="2" id="KW-1003">Cell membrane</keyword>
<keyword evidence="8" id="KW-0807">Transducer</keyword>
<organism evidence="11 12">
    <name type="scientific">Candidatus Magnetoglobus multicellularis str. Araruama</name>
    <dbReference type="NCBI Taxonomy" id="890399"/>
    <lineage>
        <taxon>Bacteria</taxon>
        <taxon>Pseudomonadati</taxon>
        <taxon>Thermodesulfobacteriota</taxon>
        <taxon>Desulfobacteria</taxon>
        <taxon>Desulfobacterales</taxon>
        <taxon>Desulfobacteraceae</taxon>
        <taxon>Candidatus Magnetoglobus</taxon>
    </lineage>
</organism>
<keyword evidence="6 9" id="KW-0472">Membrane</keyword>
<comment type="subcellular location">
    <subcellularLocation>
        <location evidence="1">Cell membrane</location>
        <topology evidence="1">Multi-pass membrane protein</topology>
    </subcellularLocation>
</comment>
<evidence type="ECO:0000256" key="9">
    <source>
        <dbReference type="SAM" id="Phobius"/>
    </source>
</evidence>
<keyword evidence="3" id="KW-0145">Chemotaxis</keyword>
<dbReference type="InterPro" id="IPR004010">
    <property type="entry name" value="Double_Cache_2"/>
</dbReference>
<dbReference type="AlphaFoldDB" id="A0A1V1NXU2"/>
<evidence type="ECO:0000256" key="6">
    <source>
        <dbReference type="ARBA" id="ARBA00023136"/>
    </source>
</evidence>
<dbReference type="SMART" id="SM00283">
    <property type="entry name" value="MA"/>
    <property type="match status" value="1"/>
</dbReference>
<accession>A0A1V1NXU2</accession>
<dbReference type="Pfam" id="PF00015">
    <property type="entry name" value="MCPsignal"/>
    <property type="match status" value="1"/>
</dbReference>
<dbReference type="SUPFAM" id="SSF58104">
    <property type="entry name" value="Methyl-accepting chemotaxis protein (MCP) signaling domain"/>
    <property type="match status" value="1"/>
</dbReference>
<evidence type="ECO:0000256" key="1">
    <source>
        <dbReference type="ARBA" id="ARBA00004651"/>
    </source>
</evidence>
<dbReference type="Pfam" id="PF08269">
    <property type="entry name" value="dCache_2"/>
    <property type="match status" value="1"/>
</dbReference>
<reference evidence="12" key="1">
    <citation type="submission" date="2012-11" db="EMBL/GenBank/DDBJ databases">
        <authorList>
            <person name="Lucero-Rivera Y.E."/>
            <person name="Tovar-Ramirez D."/>
        </authorList>
    </citation>
    <scope>NUCLEOTIDE SEQUENCE [LARGE SCALE GENOMIC DNA]</scope>
    <source>
        <strain evidence="12">Araruama</strain>
    </source>
</reference>
<comment type="caution">
    <text evidence="11">The sequence shown here is derived from an EMBL/GenBank/DDBJ whole genome shotgun (WGS) entry which is preliminary data.</text>
</comment>
<evidence type="ECO:0000256" key="7">
    <source>
        <dbReference type="ARBA" id="ARBA00029447"/>
    </source>
</evidence>
<keyword evidence="5 9" id="KW-1133">Transmembrane helix</keyword>
<comment type="similarity">
    <text evidence="7">Belongs to the methyl-accepting chemotaxis (MCP) protein family.</text>
</comment>
<dbReference type="Gene3D" id="3.30.450.20">
    <property type="entry name" value="PAS domain"/>
    <property type="match status" value="1"/>
</dbReference>
<dbReference type="SMART" id="SM01049">
    <property type="entry name" value="Cache_2"/>
    <property type="match status" value="1"/>
</dbReference>
<dbReference type="GO" id="GO:0007165">
    <property type="term" value="P:signal transduction"/>
    <property type="evidence" value="ECO:0007669"/>
    <property type="project" value="UniProtKB-KW"/>
</dbReference>
<dbReference type="PRINTS" id="PR00260">
    <property type="entry name" value="CHEMTRNSDUCR"/>
</dbReference>
<dbReference type="GO" id="GO:0004888">
    <property type="term" value="F:transmembrane signaling receptor activity"/>
    <property type="evidence" value="ECO:0007669"/>
    <property type="project" value="InterPro"/>
</dbReference>
<dbReference type="InterPro" id="IPR033480">
    <property type="entry name" value="sCache_2"/>
</dbReference>
<evidence type="ECO:0000256" key="2">
    <source>
        <dbReference type="ARBA" id="ARBA00022475"/>
    </source>
</evidence>
<keyword evidence="4 9" id="KW-0812">Transmembrane</keyword>
<dbReference type="PROSITE" id="PS50111">
    <property type="entry name" value="CHEMOTAXIS_TRANSDUC_2"/>
    <property type="match status" value="1"/>
</dbReference>
<dbReference type="Proteomes" id="UP000189670">
    <property type="component" value="Unassembled WGS sequence"/>
</dbReference>
<dbReference type="PANTHER" id="PTHR43531:SF11">
    <property type="entry name" value="METHYL-ACCEPTING CHEMOTAXIS PROTEIN 3"/>
    <property type="match status" value="1"/>
</dbReference>
<evidence type="ECO:0000256" key="3">
    <source>
        <dbReference type="ARBA" id="ARBA00022500"/>
    </source>
</evidence>
<dbReference type="InterPro" id="IPR004090">
    <property type="entry name" value="Chemotax_Me-accpt_rcpt"/>
</dbReference>
<dbReference type="Gene3D" id="1.10.287.950">
    <property type="entry name" value="Methyl-accepting chemotaxis protein"/>
    <property type="match status" value="1"/>
</dbReference>
<feature type="domain" description="Methyl-accepting transducer" evidence="10">
    <location>
        <begin position="215"/>
        <end position="444"/>
    </location>
</feature>
<feature type="non-terminal residue" evidence="11">
    <location>
        <position position="453"/>
    </location>
</feature>
<dbReference type="GO" id="GO:0006935">
    <property type="term" value="P:chemotaxis"/>
    <property type="evidence" value="ECO:0007669"/>
    <property type="project" value="UniProtKB-KW"/>
</dbReference>
<evidence type="ECO:0000313" key="12">
    <source>
        <dbReference type="Proteomes" id="UP000189670"/>
    </source>
</evidence>